<proteinExistence type="predicted"/>
<dbReference type="RefSeq" id="WP_284255165.1">
    <property type="nucleotide sequence ID" value="NZ_BAAAQO010000004.1"/>
</dbReference>
<dbReference type="Proteomes" id="UP001157034">
    <property type="component" value="Unassembled WGS sequence"/>
</dbReference>
<gene>
    <name evidence="1" type="ORF">GCM10025881_34610</name>
</gene>
<evidence type="ECO:0008006" key="3">
    <source>
        <dbReference type="Google" id="ProtNLM"/>
    </source>
</evidence>
<reference evidence="2" key="1">
    <citation type="journal article" date="2019" name="Int. J. Syst. Evol. Microbiol.">
        <title>The Global Catalogue of Microorganisms (GCM) 10K type strain sequencing project: providing services to taxonomists for standard genome sequencing and annotation.</title>
        <authorList>
            <consortium name="The Broad Institute Genomics Platform"/>
            <consortium name="The Broad Institute Genome Sequencing Center for Infectious Disease"/>
            <person name="Wu L."/>
            <person name="Ma J."/>
        </authorList>
    </citation>
    <scope>NUCLEOTIDE SEQUENCE [LARGE SCALE GENOMIC DNA]</scope>
    <source>
        <strain evidence="2">NBRC 108894</strain>
    </source>
</reference>
<evidence type="ECO:0000313" key="2">
    <source>
        <dbReference type="Proteomes" id="UP001157034"/>
    </source>
</evidence>
<comment type="caution">
    <text evidence="1">The sequence shown here is derived from an EMBL/GenBank/DDBJ whole genome shotgun (WGS) entry which is preliminary data.</text>
</comment>
<keyword evidence="2" id="KW-1185">Reference proteome</keyword>
<protein>
    <recommendedName>
        <fullName evidence="3">Tryptophan synthase subunit alpha</fullName>
    </recommendedName>
</protein>
<dbReference type="EMBL" id="BSVB01000001">
    <property type="protein sequence ID" value="GMA96637.1"/>
    <property type="molecule type" value="Genomic_DNA"/>
</dbReference>
<organism evidence="1 2">
    <name type="scientific">Pseudolysinimonas kribbensis</name>
    <dbReference type="NCBI Taxonomy" id="433641"/>
    <lineage>
        <taxon>Bacteria</taxon>
        <taxon>Bacillati</taxon>
        <taxon>Actinomycetota</taxon>
        <taxon>Actinomycetes</taxon>
        <taxon>Micrococcales</taxon>
        <taxon>Microbacteriaceae</taxon>
        <taxon>Pseudolysinimonas</taxon>
    </lineage>
</organism>
<accession>A0ABQ6K9M6</accession>
<evidence type="ECO:0000313" key="1">
    <source>
        <dbReference type="EMBL" id="GMA96637.1"/>
    </source>
</evidence>
<name>A0ABQ6K9M6_9MICO</name>
<sequence length="93" mass="10391">MRTPPSLEVLRAEAQDELGTVIEERLRGGEDPWAFMHEMPTVDEMVVLLLHAELAPDATTTDAALDRVVGAYPALRPTVDDLRDRLDGIRWPV</sequence>